<name>A0A182QSI6_9DIPT</name>
<dbReference type="EMBL" id="AXCN02001746">
    <property type="status" value="NOT_ANNOTATED_CDS"/>
    <property type="molecule type" value="Genomic_DNA"/>
</dbReference>
<dbReference type="Proteomes" id="UP000075886">
    <property type="component" value="Unassembled WGS sequence"/>
</dbReference>
<accession>A0A182QSI6</accession>
<reference evidence="1" key="2">
    <citation type="submission" date="2020-05" db="UniProtKB">
        <authorList>
            <consortium name="EnsemblMetazoa"/>
        </authorList>
    </citation>
    <scope>IDENTIFICATION</scope>
    <source>
        <strain evidence="1">FAR1</strain>
    </source>
</reference>
<dbReference type="AlphaFoldDB" id="A0A182QSI6"/>
<sequence>MYNWNHLGARGTASASSSIETLDSTLSTNGTPNVRAARAVAFSPSGCARHCSATGAIPTGIRRTNPFSWCLRICRVATTSFRMSIQAFLVSQLEQQAKQPLEHVRNEFILCGVHDECALLNILSNAQETQVPHTALAQQTSIGILA</sequence>
<dbReference type="EnsemblMetazoa" id="AFAF015961-RA">
    <property type="protein sequence ID" value="AFAF015961-PA"/>
    <property type="gene ID" value="AFAF015961"/>
</dbReference>
<keyword evidence="2" id="KW-1185">Reference proteome</keyword>
<evidence type="ECO:0000313" key="1">
    <source>
        <dbReference type="EnsemblMetazoa" id="AFAF015961-PA"/>
    </source>
</evidence>
<proteinExistence type="predicted"/>
<reference evidence="2" key="1">
    <citation type="submission" date="2014-01" db="EMBL/GenBank/DDBJ databases">
        <title>The Genome Sequence of Anopheles farauti FAR1 (V2).</title>
        <authorList>
            <consortium name="The Broad Institute Genomics Platform"/>
            <person name="Neafsey D.E."/>
            <person name="Besansky N."/>
            <person name="Howell P."/>
            <person name="Walton C."/>
            <person name="Young S.K."/>
            <person name="Zeng Q."/>
            <person name="Gargeya S."/>
            <person name="Fitzgerald M."/>
            <person name="Haas B."/>
            <person name="Abouelleil A."/>
            <person name="Allen A.W."/>
            <person name="Alvarado L."/>
            <person name="Arachchi H.M."/>
            <person name="Berlin A.M."/>
            <person name="Chapman S.B."/>
            <person name="Gainer-Dewar J."/>
            <person name="Goldberg J."/>
            <person name="Griggs A."/>
            <person name="Gujja S."/>
            <person name="Hansen M."/>
            <person name="Howarth C."/>
            <person name="Imamovic A."/>
            <person name="Ireland A."/>
            <person name="Larimer J."/>
            <person name="McCowan C."/>
            <person name="Murphy C."/>
            <person name="Pearson M."/>
            <person name="Poon T.W."/>
            <person name="Priest M."/>
            <person name="Roberts A."/>
            <person name="Saif S."/>
            <person name="Shea T."/>
            <person name="Sisk P."/>
            <person name="Sykes S."/>
            <person name="Wortman J."/>
            <person name="Nusbaum C."/>
            <person name="Birren B."/>
        </authorList>
    </citation>
    <scope>NUCLEOTIDE SEQUENCE [LARGE SCALE GENOMIC DNA]</scope>
    <source>
        <strain evidence="2">FAR1</strain>
    </source>
</reference>
<organism evidence="1 2">
    <name type="scientific">Anopheles farauti</name>
    <dbReference type="NCBI Taxonomy" id="69004"/>
    <lineage>
        <taxon>Eukaryota</taxon>
        <taxon>Metazoa</taxon>
        <taxon>Ecdysozoa</taxon>
        <taxon>Arthropoda</taxon>
        <taxon>Hexapoda</taxon>
        <taxon>Insecta</taxon>
        <taxon>Pterygota</taxon>
        <taxon>Neoptera</taxon>
        <taxon>Endopterygota</taxon>
        <taxon>Diptera</taxon>
        <taxon>Nematocera</taxon>
        <taxon>Culicoidea</taxon>
        <taxon>Culicidae</taxon>
        <taxon>Anophelinae</taxon>
        <taxon>Anopheles</taxon>
    </lineage>
</organism>
<evidence type="ECO:0000313" key="2">
    <source>
        <dbReference type="Proteomes" id="UP000075886"/>
    </source>
</evidence>
<protein>
    <submittedName>
        <fullName evidence="1">Uncharacterized protein</fullName>
    </submittedName>
</protein>
<dbReference type="VEuPathDB" id="VectorBase:AFAF015961"/>